<reference evidence="11" key="2">
    <citation type="submission" date="2023-06" db="EMBL/GenBank/DDBJ databases">
        <authorList>
            <person name="Swenson N.G."/>
            <person name="Wegrzyn J.L."/>
            <person name="Mcevoy S.L."/>
        </authorList>
    </citation>
    <scope>NUCLEOTIDE SEQUENCE</scope>
    <source>
        <strain evidence="11">NS2018</strain>
        <tissue evidence="11">Leaf</tissue>
    </source>
</reference>
<dbReference type="SMART" id="SM00369">
    <property type="entry name" value="LRR_TYP"/>
    <property type="match status" value="6"/>
</dbReference>
<dbReference type="Pfam" id="PF13855">
    <property type="entry name" value="LRR_8"/>
    <property type="match status" value="2"/>
</dbReference>
<sequence>MDRPTSSTINSWVPSLISVSSTSSSRSAIPPSSVVPSHGLSPTEVSFSKSQDDTHQLQLSTAPVTVIPAALPSLPSASTPLGPAALLSQAATPPAELTASTPSPGCTDLSPSQQPSCSSSPSSKTGTANINPPVSVPAAVPQPQTGHHMTTRAKNDIRRPIQKLNLHSQLQSSSDFEPTTVTQALKDPNWRRAMSEECDALVENGSIPSEIGDLPNLLELWLLNNSLTGFIPSTIFNMSKLEIIALQNNTLSGKLPSSIGLRLPNLNILNLWGNELNGVIPNSISNASQLITLELAENSFSGPVPTTLGELRNLQRLGLTSNQLTGEPSTQELTFLSSLTNCQHLTSIVLDDNPLDGTLPFSIGNLSGIELFTASNCKIKGNIPRGIGNLSNLTDFEFNNNQLTGSIPIQIGKMRRLQVLNLDGNRLQGSIPSEICNIRNLGDLYLSDNEFFGSVPACLGDITSLRFLHLNSNNLTSTIPSSLWNLIDILDLNLSNNSFVGDLPLDFGNLRAVAYINLAWNELSGEIPSSIGNLQTMSNFSIAHNKVKGSIPESFGNLISLELLELSSNNLSGAIPKSLEKLRYLKYFNVSFNRLNGEIPIGGAFANFSAESFMGNGQLCGAPRLLVPPCKIEYGSEGIVSIRGDVYSFGILMMETFTRKKPTDNKFVERLSLQCWIKKALPHSVTEVADANLLEKENIIAAKDCISSILELAVDCSTNSPENRLDITNVLTTLAKIRTRFQKSVART</sequence>
<name>A0AA39RRT1_ACESA</name>
<accession>A0AA39RRT1</accession>
<keyword evidence="9" id="KW-0325">Glycoprotein</keyword>
<keyword evidence="6" id="KW-0677">Repeat</keyword>
<evidence type="ECO:0000313" key="11">
    <source>
        <dbReference type="EMBL" id="KAK0578992.1"/>
    </source>
</evidence>
<dbReference type="EMBL" id="JAUESC010000385">
    <property type="protein sequence ID" value="KAK0578992.1"/>
    <property type="molecule type" value="Genomic_DNA"/>
</dbReference>
<keyword evidence="5" id="KW-0732">Signal</keyword>
<dbReference type="Proteomes" id="UP001168877">
    <property type="component" value="Unassembled WGS sequence"/>
</dbReference>
<keyword evidence="4" id="KW-0812">Transmembrane</keyword>
<evidence type="ECO:0000256" key="9">
    <source>
        <dbReference type="ARBA" id="ARBA00023180"/>
    </source>
</evidence>
<comment type="similarity">
    <text evidence="2">Belongs to the RLP family.</text>
</comment>
<feature type="compositionally biased region" description="Low complexity" evidence="10">
    <location>
        <begin position="22"/>
        <end position="37"/>
    </location>
</feature>
<dbReference type="GO" id="GO:0016020">
    <property type="term" value="C:membrane"/>
    <property type="evidence" value="ECO:0007669"/>
    <property type="project" value="UniProtKB-SubCell"/>
</dbReference>
<keyword evidence="7" id="KW-1133">Transmembrane helix</keyword>
<dbReference type="InterPro" id="IPR001611">
    <property type="entry name" value="Leu-rich_rpt"/>
</dbReference>
<evidence type="ECO:0000256" key="10">
    <source>
        <dbReference type="SAM" id="MobiDB-lite"/>
    </source>
</evidence>
<feature type="region of interest" description="Disordered" evidence="10">
    <location>
        <begin position="22"/>
        <end position="56"/>
    </location>
</feature>
<evidence type="ECO:0000256" key="4">
    <source>
        <dbReference type="ARBA" id="ARBA00022692"/>
    </source>
</evidence>
<comment type="subcellular location">
    <subcellularLocation>
        <location evidence="1">Membrane</location>
        <topology evidence="1">Single-pass membrane protein</topology>
    </subcellularLocation>
</comment>
<dbReference type="FunFam" id="3.80.10.10:FF:000111">
    <property type="entry name" value="LRR receptor-like serine/threonine-protein kinase ERECTA"/>
    <property type="match status" value="1"/>
</dbReference>
<evidence type="ECO:0000256" key="1">
    <source>
        <dbReference type="ARBA" id="ARBA00004167"/>
    </source>
</evidence>
<dbReference type="Pfam" id="PF00560">
    <property type="entry name" value="LRR_1"/>
    <property type="match status" value="5"/>
</dbReference>
<dbReference type="SUPFAM" id="SSF52047">
    <property type="entry name" value="RNI-like"/>
    <property type="match status" value="1"/>
</dbReference>
<keyword evidence="3" id="KW-0433">Leucine-rich repeat</keyword>
<dbReference type="Gene3D" id="3.80.10.10">
    <property type="entry name" value="Ribonuclease Inhibitor"/>
    <property type="match status" value="2"/>
</dbReference>
<dbReference type="InterPro" id="IPR003591">
    <property type="entry name" value="Leu-rich_rpt_typical-subtyp"/>
</dbReference>
<gene>
    <name evidence="11" type="ORF">LWI29_019424</name>
</gene>
<dbReference type="AlphaFoldDB" id="A0AA39RRT1"/>
<dbReference type="InterPro" id="IPR011009">
    <property type="entry name" value="Kinase-like_dom_sf"/>
</dbReference>
<proteinExistence type="inferred from homology"/>
<dbReference type="InterPro" id="IPR051809">
    <property type="entry name" value="Plant_receptor-like_S/T_kinase"/>
</dbReference>
<keyword evidence="8" id="KW-0472">Membrane</keyword>
<evidence type="ECO:0000313" key="12">
    <source>
        <dbReference type="Proteomes" id="UP001168877"/>
    </source>
</evidence>
<feature type="compositionally biased region" description="Low complexity" evidence="10">
    <location>
        <begin position="110"/>
        <end position="123"/>
    </location>
</feature>
<evidence type="ECO:0000256" key="5">
    <source>
        <dbReference type="ARBA" id="ARBA00022729"/>
    </source>
</evidence>
<comment type="caution">
    <text evidence="11">The sequence shown here is derived from an EMBL/GenBank/DDBJ whole genome shotgun (WGS) entry which is preliminary data.</text>
</comment>
<reference evidence="11" key="1">
    <citation type="journal article" date="2022" name="Plant J.">
        <title>Strategies of tolerance reflected in two North American maple genomes.</title>
        <authorList>
            <person name="McEvoy S.L."/>
            <person name="Sezen U.U."/>
            <person name="Trouern-Trend A."/>
            <person name="McMahon S.M."/>
            <person name="Schaberg P.G."/>
            <person name="Yang J."/>
            <person name="Wegrzyn J.L."/>
            <person name="Swenson N.G."/>
        </authorList>
    </citation>
    <scope>NUCLEOTIDE SEQUENCE</scope>
    <source>
        <strain evidence="11">NS2018</strain>
    </source>
</reference>
<organism evidence="11 12">
    <name type="scientific">Acer saccharum</name>
    <name type="common">Sugar maple</name>
    <dbReference type="NCBI Taxonomy" id="4024"/>
    <lineage>
        <taxon>Eukaryota</taxon>
        <taxon>Viridiplantae</taxon>
        <taxon>Streptophyta</taxon>
        <taxon>Embryophyta</taxon>
        <taxon>Tracheophyta</taxon>
        <taxon>Spermatophyta</taxon>
        <taxon>Magnoliopsida</taxon>
        <taxon>eudicotyledons</taxon>
        <taxon>Gunneridae</taxon>
        <taxon>Pentapetalae</taxon>
        <taxon>rosids</taxon>
        <taxon>malvids</taxon>
        <taxon>Sapindales</taxon>
        <taxon>Sapindaceae</taxon>
        <taxon>Hippocastanoideae</taxon>
        <taxon>Acereae</taxon>
        <taxon>Acer</taxon>
    </lineage>
</organism>
<evidence type="ECO:0000256" key="6">
    <source>
        <dbReference type="ARBA" id="ARBA00022737"/>
    </source>
</evidence>
<feature type="region of interest" description="Disordered" evidence="10">
    <location>
        <begin position="90"/>
        <end position="148"/>
    </location>
</feature>
<dbReference type="InterPro" id="IPR032675">
    <property type="entry name" value="LRR_dom_sf"/>
</dbReference>
<keyword evidence="12" id="KW-1185">Reference proteome</keyword>
<feature type="compositionally biased region" description="Low complexity" evidence="10">
    <location>
        <begin position="132"/>
        <end position="144"/>
    </location>
</feature>
<dbReference type="PANTHER" id="PTHR27008">
    <property type="entry name" value="OS04G0122200 PROTEIN"/>
    <property type="match status" value="1"/>
</dbReference>
<evidence type="ECO:0000256" key="8">
    <source>
        <dbReference type="ARBA" id="ARBA00023136"/>
    </source>
</evidence>
<protein>
    <submittedName>
        <fullName evidence="11">Uncharacterized protein</fullName>
    </submittedName>
</protein>
<evidence type="ECO:0000256" key="3">
    <source>
        <dbReference type="ARBA" id="ARBA00022614"/>
    </source>
</evidence>
<dbReference type="SUPFAM" id="SSF52058">
    <property type="entry name" value="L domain-like"/>
    <property type="match status" value="1"/>
</dbReference>
<dbReference type="FunFam" id="3.80.10.10:FF:000233">
    <property type="entry name" value="Leucine-rich repeat receptor-like protein kinase TDR"/>
    <property type="match status" value="1"/>
</dbReference>
<dbReference type="PANTHER" id="PTHR27008:SF585">
    <property type="entry name" value="PROTEIN KINASE DOMAIN-CONTAINING PROTEIN"/>
    <property type="match status" value="1"/>
</dbReference>
<evidence type="ECO:0000256" key="7">
    <source>
        <dbReference type="ARBA" id="ARBA00022989"/>
    </source>
</evidence>
<evidence type="ECO:0000256" key="2">
    <source>
        <dbReference type="ARBA" id="ARBA00009592"/>
    </source>
</evidence>
<dbReference type="SUPFAM" id="SSF56112">
    <property type="entry name" value="Protein kinase-like (PK-like)"/>
    <property type="match status" value="1"/>
</dbReference>
<dbReference type="GO" id="GO:0009791">
    <property type="term" value="P:post-embryonic development"/>
    <property type="evidence" value="ECO:0007669"/>
    <property type="project" value="UniProtKB-ARBA"/>
</dbReference>